<dbReference type="EMBL" id="EU016624">
    <property type="protein sequence ID" value="ABZ08240.1"/>
    <property type="molecule type" value="Genomic_DNA"/>
</dbReference>
<evidence type="ECO:0000313" key="1">
    <source>
        <dbReference type="EMBL" id="ABZ08240.1"/>
    </source>
</evidence>
<gene>
    <name evidence="1" type="ORF">ALOHA_HF4000APKG2J17ctg1g47</name>
</gene>
<proteinExistence type="predicted"/>
<reference evidence="1" key="1">
    <citation type="journal article" date="2008" name="ISME J.">
        <title>Genomic patterns of recombination, clonal divergence and environment in marine microbial populations.</title>
        <authorList>
            <person name="Konstantinidis K.T."/>
            <person name="Delong E.F."/>
        </authorList>
    </citation>
    <scope>NUCLEOTIDE SEQUENCE</scope>
</reference>
<dbReference type="AlphaFoldDB" id="B3T6N1"/>
<sequence>MKFMLVILITMVAGGGEPKTIEMRIPQENLEECLKSAKTFKFSLPFISVDTRCEPRMDNEEPEVRGVKI</sequence>
<organism evidence="1">
    <name type="scientific">uncultured marine microorganism HF4000_APKG2J17</name>
    <dbReference type="NCBI Taxonomy" id="455546"/>
    <lineage>
        <taxon>unclassified sequences</taxon>
        <taxon>environmental samples</taxon>
    </lineage>
</organism>
<protein>
    <submittedName>
        <fullName evidence="1">Uncharacterized protein</fullName>
    </submittedName>
</protein>
<name>B3T6N1_9ZZZZ</name>
<accession>B3T6N1</accession>